<feature type="region of interest" description="Disordered" evidence="2">
    <location>
        <begin position="79"/>
        <end position="98"/>
    </location>
</feature>
<organism evidence="3 4">
    <name type="scientific">Drosophila suzukii</name>
    <name type="common">Spotted-wing drosophila fruit fly</name>
    <dbReference type="NCBI Taxonomy" id="28584"/>
    <lineage>
        <taxon>Eukaryota</taxon>
        <taxon>Metazoa</taxon>
        <taxon>Ecdysozoa</taxon>
        <taxon>Arthropoda</taxon>
        <taxon>Hexapoda</taxon>
        <taxon>Insecta</taxon>
        <taxon>Pterygota</taxon>
        <taxon>Neoptera</taxon>
        <taxon>Endopterygota</taxon>
        <taxon>Diptera</taxon>
        <taxon>Brachycera</taxon>
        <taxon>Muscomorpha</taxon>
        <taxon>Ephydroidea</taxon>
        <taxon>Drosophilidae</taxon>
        <taxon>Drosophila</taxon>
        <taxon>Sophophora</taxon>
    </lineage>
</organism>
<dbReference type="RefSeq" id="XP_016942144.2">
    <property type="nucleotide sequence ID" value="XM_017086655.4"/>
</dbReference>
<dbReference type="RefSeq" id="XP_070853626.1">
    <property type="nucleotide sequence ID" value="XM_070997525.1"/>
</dbReference>
<feature type="region of interest" description="Disordered" evidence="2">
    <location>
        <begin position="197"/>
        <end position="223"/>
    </location>
</feature>
<feature type="coiled-coil region" evidence="1">
    <location>
        <begin position="2192"/>
        <end position="2318"/>
    </location>
</feature>
<feature type="compositionally biased region" description="Basic and acidic residues" evidence="2">
    <location>
        <begin position="343"/>
        <end position="364"/>
    </location>
</feature>
<feature type="coiled-coil region" evidence="1">
    <location>
        <begin position="2034"/>
        <end position="2166"/>
    </location>
</feature>
<feature type="region of interest" description="Disordered" evidence="2">
    <location>
        <begin position="343"/>
        <end position="378"/>
    </location>
</feature>
<feature type="coiled-coil region" evidence="1">
    <location>
        <begin position="593"/>
        <end position="674"/>
    </location>
</feature>
<proteinExistence type="predicted"/>
<keyword evidence="3" id="KW-1185">Reference proteome</keyword>
<protein>
    <submittedName>
        <fullName evidence="4 5">Protein lava lamp isoform X1</fullName>
    </submittedName>
</protein>
<evidence type="ECO:0000313" key="4">
    <source>
        <dbReference type="RefSeq" id="XP_016942144.2"/>
    </source>
</evidence>
<keyword evidence="1" id="KW-0175">Coiled coil</keyword>
<feature type="coiled-coil region" evidence="1">
    <location>
        <begin position="1872"/>
        <end position="1944"/>
    </location>
</feature>
<feature type="region of interest" description="Disordered" evidence="2">
    <location>
        <begin position="2636"/>
        <end position="2662"/>
    </location>
</feature>
<feature type="region of interest" description="Disordered" evidence="2">
    <location>
        <begin position="2789"/>
        <end position="2830"/>
    </location>
</feature>
<feature type="region of interest" description="Disordered" evidence="2">
    <location>
        <begin position="2423"/>
        <end position="2442"/>
    </location>
</feature>
<feature type="compositionally biased region" description="Polar residues" evidence="2">
    <location>
        <begin position="114"/>
        <end position="125"/>
    </location>
</feature>
<feature type="compositionally biased region" description="Low complexity" evidence="2">
    <location>
        <begin position="2636"/>
        <end position="2658"/>
    </location>
</feature>
<feature type="compositionally biased region" description="Low complexity" evidence="2">
    <location>
        <begin position="365"/>
        <end position="377"/>
    </location>
</feature>
<feature type="coiled-coil region" evidence="1">
    <location>
        <begin position="232"/>
        <end position="280"/>
    </location>
</feature>
<accession>A0AB39ZSF0</accession>
<dbReference type="PANTHER" id="PTHR45615:SF80">
    <property type="entry name" value="GRIP DOMAIN-CONTAINING PROTEIN"/>
    <property type="match status" value="1"/>
</dbReference>
<feature type="coiled-coil region" evidence="1">
    <location>
        <begin position="380"/>
        <end position="569"/>
    </location>
</feature>
<sequence>MAEDSAALESSYDFSIVQPDDHEYGEVDTRLTGSSNDLSLLQNVSASTTRGTEGKGRLDSLKENLYKQQERLTALKERALRKSQDGRRKPSMSDSMESLKTLGQKLTVLKTRSGDSSTPLVTPTKDSAPGDVSLLQTSGSEKLLMLTQRTEQNRALLEQRKRDMAKSLLSVKSNIGIGHQTTAELGSSMTDLRQVASTSNPPVSRHRSALDLEAQGQEPLDESRVKLLRNRMKITELKQGRQEQELQELRTELSKRANLIEQLELSGAELQRTLTQRNEELEQLRLGQERAEVEKKVTEGDSLQQQEHSRLQGEVLVLRERLAELENVNDLLETTRCELQEELTTARERERQRDLELEQEHEKSSSSPHSDTASTDAQVSVELAKQLQELTNQLSDLQATNEELRQQLAAQTKLQVSDEVVSQRLEELEATIAAQSSQLEEQKSAMAAQSEEIAEKTTELNVLNVNLRLLEEKLAQSSRSKPLFLDDHVEDSAASKQLLEEVQQLKQKLDESNKANIKLKLKCKQAEKQLQKLQSQDGQQQLASLAADNEELQQRITVLEDEKGQWQLANMQEEEEKVEVRQPPQSPESNPLQLEAIRLLEEQKQELQQALEALQQGHESARVESELSEAQMEEQLTQRVQQLEQEAHEQRQQLDTLQMEKETLDKKLTHYINENMELLDKLEKLSSSSSAESIEIVERQQLECFGQRRPASEGDAQEQKQVDPPVPSHVSELTQTEEEDSSSESLSQLRERLELFTQERGEVLDKLEQLSAENLQLQARLEESSTSLQMLQREREKDLISSTSTSSNLSQELSSMQRSSEVVATLDAGEGGPVLFEKCEKSLSKLNSELEAYRKANDRQAKFNVSKKLAKEAKNCHTQLSELLHKVKEASTAVETVTVVETVVAVTAPNGKALAEYEQLNAQNAELKAVISRLHQELDELRDSYSEAEPPLAIVGSESQREEEFLQLQSLLEDTRSSEAKLRQEIEEHLEQIRELRQIEADQLQLVARQSAEITQLQLQAEQFDQTLNAREMSHEKQLEQQTRIRRELEARAESLEGELSILQALVAEQKQQLIENLSENEHNMNLKMLELQSAQEELVELRAKEDPDQLREALRISKSLAAQQVSELASSQETIDALNQQIQELYQGVEQARQEEQLKTRELREKLKKYALNLKKRTQDNADLEQKVQELTSQIQELQEEAKQKELEQVEREPIVDTQQVEQLQQQISKLNEDLKAKIHVNLENRDALRQLKQQIQEQEELIQQRDAELQDANLVNKELRRERQEAEQEVFQQGQENSRLKQELSQRQQEILNLEQKLREQPTAVEDLRLQLEAKSKKFEKSKELIKHRNATIQALQRELQQLQQDQDSQVEHVRAKRATQEQLHLEKDEEIAALRQKIDQLESQRISAAEGEGDGNITKIAQQQLESQSQADSLRDSDREQQDLRIQLTAAQQQHSLLAQQYAKDKATFDLTIDRLGTIHEGIKAKLQEDASYIESLEAQNSDLQARSAALEEQAASQANDRAAADDHRQILEQQLQAQREQEEQQRLQDQQLQERLQELGQREQAQQRQLELVTSEAEESRQQLAKLRTDYESLLSKHAQLTANAQAEREQLSSHSQEELADLHQQLAAKEADLHRQRQVYDAKLAAKATELDELECDLNGHVERATAETRDLLQQVERSQELVKQRTEELQRLNEEFQEVERERSTLSREVTMLRLQQDSAEQDVLELQELRMQVMQDKTEMDNLRTQIDALCANHSQELQALQQQIAELDTLGQNQTDDQVYIETENKRLAEQLSELQAQLARQQQHQQQIHHPVAQSQQHPPPASLFFGGDALAAPSPFDEIAQPIRVSSLAASAPPPIPPPPTIEDLQRNVSDLEKHAQDLETKLLARNQSLAEQEERRLQLEQHLRELELLLRERDQQLAEIKAANEERERLAALEKLIQPAAAPTLDMFFGGQAGETVPDAVGHHLDLGLPQTEPVEEPLIQPKKAYLCQPKQEHQEPTAQSIDWGVDEDPWASAATEAPQTDVEPLHARIAQLELQLASAEQQKTELQTKAAKLMKRLKEYKTKATTTVTATPTVTVDNDLDSAIIEELKHQLQLHESRQAKAEELLQQHALEKEKLTKRIDVLTAGNDRMAELKERQDMDVQMYQARIRELQEKLSHLDQWDVPTAAAAPIAPAASSALSGDEAARIENLQAENQDLNAECQELQEKLEEERRLAQMAQEIAAQVQSQKETLQEQLTERLQEVEELRQAQSNVEELQALKVEVESLRQLQGEVTQLRSLQSEVEYLRSLQAELEQLRGLQPELEQLRGLQPELEQLRAFKLQQDQLNSQKIQEDHLEFQKIEQEHLRNLQGEVEQLRNLQTEVDQLRNLQPEVEHLRALKLQQDNQLQELQQLRHQLAELEALRTRDQAELEALRQSSQGHEAPLDVDSRSDEQMAQLQEKEAEIVHLKQRIEELMREDQTEKLVFEILTKNQELQMLRMQVKQLEEDREDQQVAAAPSTGDGESVEQLRVQCQQLQQEKSDMEEELRVLNNHVLSSLELEDRMKQTLLQLDTKNIEITELRRSLEVLQTQNLVQNPDPQQIPDLAVINQQWEQLVEQKCGEVASIWQDHLAQREAAFKAQLEEITQQQQQQEQQQEQPQNQDQGQSTQVEANSDMMLKMQKALETQEMEIVTLKEQLAIRSAEYARLAAQYDPFRLQNRGGSGGNPAAVSAGGPPPLNANEPLPEYVLKADLDYALMMLHQRDMRVEEMILELVQLLEERDHLQLKLSDTLRQLETERSRVSDEPACPTASSSAASGSSPSKTSSAGSSSELLGSTTSAAGSDLKQKLAELQTVKHSKDKAIVDEREQRLQQMIQLQKDMAKQGSGSQSASGPGSGSVVTTATTITPAPTPIGVDLSQSGLRSPSMMLMDWIMGSNNNKEEEAGATGHQASG</sequence>
<feature type="compositionally biased region" description="Low complexity" evidence="2">
    <location>
        <begin position="801"/>
        <end position="815"/>
    </location>
</feature>
<evidence type="ECO:0000313" key="3">
    <source>
        <dbReference type="Proteomes" id="UP001652628"/>
    </source>
</evidence>
<evidence type="ECO:0000313" key="5">
    <source>
        <dbReference type="RefSeq" id="XP_070853626.1"/>
    </source>
</evidence>
<feature type="region of interest" description="Disordered" evidence="2">
    <location>
        <begin position="1810"/>
        <end position="1829"/>
    </location>
</feature>
<feature type="coiled-coil region" evidence="1">
    <location>
        <begin position="910"/>
        <end position="944"/>
    </location>
</feature>
<dbReference type="Proteomes" id="UP001652628">
    <property type="component" value="Chromosome X"/>
</dbReference>
<reference evidence="4 5" key="1">
    <citation type="submission" date="2025-05" db="UniProtKB">
        <authorList>
            <consortium name="RefSeq"/>
        </authorList>
    </citation>
    <scope>IDENTIFICATION</scope>
</reference>
<feature type="coiled-coil region" evidence="1">
    <location>
        <begin position="308"/>
        <end position="335"/>
    </location>
</feature>
<dbReference type="PANTHER" id="PTHR45615">
    <property type="entry name" value="MYOSIN HEAVY CHAIN, NON-MUSCLE"/>
    <property type="match status" value="1"/>
</dbReference>
<feature type="compositionally biased region" description="Basic and acidic residues" evidence="2">
    <location>
        <begin position="79"/>
        <end position="88"/>
    </location>
</feature>
<dbReference type="GeneID" id="108019039"/>
<feature type="region of interest" description="Disordered" evidence="2">
    <location>
        <begin position="790"/>
        <end position="815"/>
    </location>
</feature>
<gene>
    <name evidence="4 5" type="primary">lva</name>
</gene>
<dbReference type="CTD" id="31350"/>
<feature type="coiled-coil region" evidence="1">
    <location>
        <begin position="2759"/>
        <end position="2786"/>
    </location>
</feature>
<feature type="coiled-coil region" evidence="1">
    <location>
        <begin position="972"/>
        <end position="1457"/>
    </location>
</feature>
<feature type="region of interest" description="Disordered" evidence="2">
    <location>
        <begin position="708"/>
        <end position="748"/>
    </location>
</feature>
<feature type="compositionally biased region" description="Low complexity" evidence="2">
    <location>
        <begin position="2876"/>
        <end position="2892"/>
    </location>
</feature>
<evidence type="ECO:0000256" key="2">
    <source>
        <dbReference type="SAM" id="MobiDB-lite"/>
    </source>
</evidence>
<feature type="compositionally biased region" description="Low complexity" evidence="2">
    <location>
        <begin position="2802"/>
        <end position="2830"/>
    </location>
</feature>
<name>A0AB39ZSF0_DROSZ</name>
<feature type="compositionally biased region" description="Low complexity" evidence="2">
    <location>
        <begin position="1810"/>
        <end position="1823"/>
    </location>
</feature>
<evidence type="ECO:0000256" key="1">
    <source>
        <dbReference type="SAM" id="Coils"/>
    </source>
</evidence>
<feature type="region of interest" description="Disordered" evidence="2">
    <location>
        <begin position="2873"/>
        <end position="2892"/>
    </location>
</feature>
<feature type="region of interest" description="Disordered" evidence="2">
    <location>
        <begin position="109"/>
        <end position="132"/>
    </location>
</feature>